<evidence type="ECO:0000256" key="1">
    <source>
        <dbReference type="ARBA" id="ARBA00022801"/>
    </source>
</evidence>
<dbReference type="GO" id="GO:0071973">
    <property type="term" value="P:bacterial-type flagellum-dependent cell motility"/>
    <property type="evidence" value="ECO:0007669"/>
    <property type="project" value="TreeGrafter"/>
</dbReference>
<dbReference type="EMBL" id="CAACYH010000004">
    <property type="protein sequence ID" value="VFB14365.1"/>
    <property type="molecule type" value="Genomic_DNA"/>
</dbReference>
<dbReference type="OrthoDB" id="9810444at2"/>
<keyword evidence="1 3" id="KW-0378">Hydrolase</keyword>
<proteinExistence type="predicted"/>
<evidence type="ECO:0000259" key="2">
    <source>
        <dbReference type="Pfam" id="PF01832"/>
    </source>
</evidence>
<gene>
    <name evidence="3" type="primary">flgJ</name>
    <name evidence="3" type="ORF">NCTC7812_01917</name>
</gene>
<dbReference type="EC" id="3.2.1.-" evidence="3"/>
<dbReference type="GO" id="GO:0016798">
    <property type="term" value="F:hydrolase activity, acting on glycosyl bonds"/>
    <property type="evidence" value="ECO:0007669"/>
    <property type="project" value="UniProtKB-KW"/>
</dbReference>
<sequence length="171" mass="19508">MEPSEFVKWVYPQAKKMGGIDPVFVTAQAALESGWGKSAIGNNLFGITKGSTWKGAVQLVTTTEYFSRPDVTFKAPEKVIQVVKLSEYRYKYTVKRLFRDYDSVADCLSDHFMLLQLPQFADAWPYRKNPELYVRRLVDGVGGKYATAPDYADAMDRVFKMVRRIVKEEGL</sequence>
<dbReference type="Proteomes" id="UP000396835">
    <property type="component" value="Unassembled WGS sequence"/>
</dbReference>
<reference evidence="3 4" key="1">
    <citation type="submission" date="2019-02" db="EMBL/GenBank/DDBJ databases">
        <authorList>
            <consortium name="Pathogen Informatics"/>
        </authorList>
    </citation>
    <scope>NUCLEOTIDE SEQUENCE [LARGE SCALE GENOMIC DNA]</scope>
    <source>
        <strain evidence="3 4">3012STDY7078512</strain>
    </source>
</reference>
<protein>
    <submittedName>
        <fullName evidence="3">Peptidoglycan hydrolase flgJ</fullName>
        <ecNumber evidence="3">3.2.1.-</ecNumber>
    </submittedName>
</protein>
<evidence type="ECO:0000313" key="4">
    <source>
        <dbReference type="Proteomes" id="UP000396835"/>
    </source>
</evidence>
<keyword evidence="3" id="KW-0326">Glycosidase</keyword>
<accession>A0A449I4H9</accession>
<dbReference type="AlphaFoldDB" id="A0A449I4H9"/>
<dbReference type="RefSeq" id="WP_131752371.1">
    <property type="nucleotide sequence ID" value="NZ_CAACYH010000004.1"/>
</dbReference>
<dbReference type="Pfam" id="PF01832">
    <property type="entry name" value="Glucosaminidase"/>
    <property type="match status" value="1"/>
</dbReference>
<evidence type="ECO:0000313" key="3">
    <source>
        <dbReference type="EMBL" id="VFB14365.1"/>
    </source>
</evidence>
<dbReference type="GO" id="GO:0004040">
    <property type="term" value="F:amidase activity"/>
    <property type="evidence" value="ECO:0007669"/>
    <property type="project" value="InterPro"/>
</dbReference>
<dbReference type="InterPro" id="IPR051056">
    <property type="entry name" value="Glycosyl_Hydrolase_73"/>
</dbReference>
<dbReference type="PANTHER" id="PTHR33308">
    <property type="entry name" value="PEPTIDOGLYCAN HYDROLASE FLGJ"/>
    <property type="match status" value="1"/>
</dbReference>
<name>A0A449I4H9_9BACE</name>
<dbReference type="InterPro" id="IPR002901">
    <property type="entry name" value="MGlyc_endo_b_GlcNAc-like_dom"/>
</dbReference>
<dbReference type="Gene3D" id="1.10.530.10">
    <property type="match status" value="1"/>
</dbReference>
<feature type="domain" description="Mannosyl-glycoprotein endo-beta-N-acetylglucosamidase-like" evidence="2">
    <location>
        <begin position="12"/>
        <end position="160"/>
    </location>
</feature>
<dbReference type="PANTHER" id="PTHR33308:SF9">
    <property type="entry name" value="PEPTIDOGLYCAN HYDROLASE FLGJ"/>
    <property type="match status" value="1"/>
</dbReference>
<organism evidence="3 4">
    <name type="scientific">Prevotella heparinolytica</name>
    <dbReference type="NCBI Taxonomy" id="28113"/>
    <lineage>
        <taxon>Bacteria</taxon>
        <taxon>Pseudomonadati</taxon>
        <taxon>Bacteroidota</taxon>
        <taxon>Bacteroidia</taxon>
        <taxon>Bacteroidales</taxon>
        <taxon>Bacteroidaceae</taxon>
        <taxon>Bacteroides</taxon>
    </lineage>
</organism>